<accession>A0A6A3EZP6</accession>
<name>A0A6A3EZP6_9STRA</name>
<evidence type="ECO:0000313" key="1">
    <source>
        <dbReference type="EMBL" id="KAE8939034.1"/>
    </source>
</evidence>
<dbReference type="AlphaFoldDB" id="A0A6A3EZP6"/>
<comment type="caution">
    <text evidence="1">The sequence shown here is derived from an EMBL/GenBank/DDBJ whole genome shotgun (WGS) entry which is preliminary data.</text>
</comment>
<dbReference type="EMBL" id="QXFZ01000376">
    <property type="protein sequence ID" value="KAE9118855.1"/>
    <property type="molecule type" value="Genomic_DNA"/>
</dbReference>
<protein>
    <submittedName>
        <fullName evidence="1">Uncharacterized protein</fullName>
    </submittedName>
</protein>
<dbReference type="Proteomes" id="UP000441208">
    <property type="component" value="Unassembled WGS sequence"/>
</dbReference>
<evidence type="ECO:0000313" key="2">
    <source>
        <dbReference type="EMBL" id="KAE9112086.1"/>
    </source>
</evidence>
<evidence type="ECO:0000313" key="6">
    <source>
        <dbReference type="Proteomes" id="UP000437068"/>
    </source>
</evidence>
<dbReference type="EMBL" id="QXGF01000517">
    <property type="protein sequence ID" value="KAE8939034.1"/>
    <property type="molecule type" value="Genomic_DNA"/>
</dbReference>
<dbReference type="EMBL" id="QXGE01001785">
    <property type="protein sequence ID" value="KAE9288278.1"/>
    <property type="molecule type" value="Genomic_DNA"/>
</dbReference>
<dbReference type="Proteomes" id="UP000488956">
    <property type="component" value="Unassembled WGS sequence"/>
</dbReference>
<sequence>MMKTLINGGAPLLREHQLIPSNHPPKPKLRSRFGIKTLPVRTNTGGYSYWRSSDRSAEPRPHGVLDVAKLFKNFDWRNVANTNNMIISRNLHIPHYYSSFWSFVATLAVADPS</sequence>
<evidence type="ECO:0000313" key="3">
    <source>
        <dbReference type="EMBL" id="KAE9118855.1"/>
    </source>
</evidence>
<evidence type="ECO:0000313" key="8">
    <source>
        <dbReference type="Proteomes" id="UP000488956"/>
    </source>
</evidence>
<evidence type="ECO:0000313" key="4">
    <source>
        <dbReference type="EMBL" id="KAE9288278.1"/>
    </source>
</evidence>
<dbReference type="EMBL" id="QXFX01000538">
    <property type="protein sequence ID" value="KAE9112086.1"/>
    <property type="molecule type" value="Genomic_DNA"/>
</dbReference>
<organism evidence="1 5">
    <name type="scientific">Phytophthora fragariae</name>
    <dbReference type="NCBI Taxonomy" id="53985"/>
    <lineage>
        <taxon>Eukaryota</taxon>
        <taxon>Sar</taxon>
        <taxon>Stramenopiles</taxon>
        <taxon>Oomycota</taxon>
        <taxon>Peronosporomycetes</taxon>
        <taxon>Peronosporales</taxon>
        <taxon>Peronosporaceae</taxon>
        <taxon>Phytophthora</taxon>
    </lineage>
</organism>
<dbReference type="Proteomes" id="UP000437068">
    <property type="component" value="Unassembled WGS sequence"/>
</dbReference>
<evidence type="ECO:0000313" key="5">
    <source>
        <dbReference type="Proteomes" id="UP000429523"/>
    </source>
</evidence>
<reference evidence="5 6" key="1">
    <citation type="submission" date="2018-08" db="EMBL/GenBank/DDBJ databases">
        <title>Genomic investigation of the strawberry pathogen Phytophthora fragariae indicates pathogenicity is determined by transcriptional variation in three key races.</title>
        <authorList>
            <person name="Adams T.M."/>
            <person name="Armitage A.D."/>
            <person name="Sobczyk M.K."/>
            <person name="Bates H.J."/>
            <person name="Dunwell J.M."/>
            <person name="Nellist C.F."/>
            <person name="Harrison R.J."/>
        </authorList>
    </citation>
    <scope>NUCLEOTIDE SEQUENCE [LARGE SCALE GENOMIC DNA]</scope>
    <source>
        <strain evidence="4 6">A4</strain>
        <strain evidence="3 7">NOV-71</strain>
        <strain evidence="1 5">NOV-9</strain>
        <strain evidence="2 8">ONT-3</strain>
    </source>
</reference>
<proteinExistence type="predicted"/>
<dbReference type="Proteomes" id="UP000429523">
    <property type="component" value="Unassembled WGS sequence"/>
</dbReference>
<gene>
    <name evidence="4" type="ORF">PF001_g20593</name>
    <name evidence="3" type="ORF">PF007_g8776</name>
    <name evidence="1" type="ORF">PF009_g11112</name>
    <name evidence="2" type="ORF">PF010_g10577</name>
</gene>
<evidence type="ECO:0000313" key="7">
    <source>
        <dbReference type="Proteomes" id="UP000441208"/>
    </source>
</evidence>